<feature type="repeat" description="ANK" evidence="2">
    <location>
        <begin position="52"/>
        <end position="84"/>
    </location>
</feature>
<dbReference type="InterPro" id="IPR047144">
    <property type="entry name" value="BCOR-like"/>
</dbReference>
<dbReference type="InterPro" id="IPR002110">
    <property type="entry name" value="Ankyrin_rpt"/>
</dbReference>
<dbReference type="PhylomeDB" id="A7SQ64"/>
<evidence type="ECO:0000256" key="1">
    <source>
        <dbReference type="ARBA" id="ARBA00034703"/>
    </source>
</evidence>
<gene>
    <name evidence="3" type="ORF">NEMVEDRAFT_v1g127125</name>
</gene>
<reference evidence="3 4" key="1">
    <citation type="journal article" date="2007" name="Science">
        <title>Sea anemone genome reveals ancestral eumetazoan gene repertoire and genomic organization.</title>
        <authorList>
            <person name="Putnam N.H."/>
            <person name="Srivastava M."/>
            <person name="Hellsten U."/>
            <person name="Dirks B."/>
            <person name="Chapman J."/>
            <person name="Salamov A."/>
            <person name="Terry A."/>
            <person name="Shapiro H."/>
            <person name="Lindquist E."/>
            <person name="Kapitonov V.V."/>
            <person name="Jurka J."/>
            <person name="Genikhovich G."/>
            <person name="Grigoriev I.V."/>
            <person name="Lucas S.M."/>
            <person name="Steele R.E."/>
            <person name="Finnerty J.R."/>
            <person name="Technau U."/>
            <person name="Martindale M.Q."/>
            <person name="Rokhsar D.S."/>
        </authorList>
    </citation>
    <scope>NUCLEOTIDE SEQUENCE [LARGE SCALE GENOMIC DNA]</scope>
    <source>
        <strain evidence="4">CH2 X CH6</strain>
    </source>
</reference>
<dbReference type="PRINTS" id="PR01415">
    <property type="entry name" value="ANKYRIN"/>
</dbReference>
<dbReference type="InParanoid" id="A7SQ64"/>
<dbReference type="STRING" id="45351.A7SQ64"/>
<organism evidence="3 4">
    <name type="scientific">Nematostella vectensis</name>
    <name type="common">Starlet sea anemone</name>
    <dbReference type="NCBI Taxonomy" id="45351"/>
    <lineage>
        <taxon>Eukaryota</taxon>
        <taxon>Metazoa</taxon>
        <taxon>Cnidaria</taxon>
        <taxon>Anthozoa</taxon>
        <taxon>Hexacorallia</taxon>
        <taxon>Actiniaria</taxon>
        <taxon>Edwardsiidae</taxon>
        <taxon>Nematostella</taxon>
    </lineage>
</organism>
<dbReference type="SMART" id="SM00248">
    <property type="entry name" value="ANK"/>
    <property type="match status" value="2"/>
</dbReference>
<evidence type="ECO:0000313" key="4">
    <source>
        <dbReference type="Proteomes" id="UP000001593"/>
    </source>
</evidence>
<keyword evidence="4" id="KW-1185">Reference proteome</keyword>
<evidence type="ECO:0000313" key="3">
    <source>
        <dbReference type="EMBL" id="EDO34162.1"/>
    </source>
</evidence>
<dbReference type="Proteomes" id="UP000001593">
    <property type="component" value="Unassembled WGS sequence"/>
</dbReference>
<sequence length="107" mass="11348">EVVKQCILQGADPTAKDNAGWTPLHEACARGKLEVVKVLAQYGADVNAHSNDGIRPLHDAAEGGHVEVLRLLLTYGADPMLATYAGNTAYACAKEPKTKRLLKGAIP</sequence>
<dbReference type="InterPro" id="IPR036770">
    <property type="entry name" value="Ankyrin_rpt-contain_sf"/>
</dbReference>
<dbReference type="eggNOG" id="ENOG502QUT2">
    <property type="taxonomic scope" value="Eukaryota"/>
</dbReference>
<dbReference type="Gene3D" id="1.25.40.20">
    <property type="entry name" value="Ankyrin repeat-containing domain"/>
    <property type="match status" value="1"/>
</dbReference>
<dbReference type="HOGENOM" id="CLU_000134_45_9_1"/>
<dbReference type="Pfam" id="PF12796">
    <property type="entry name" value="Ank_2"/>
    <property type="match status" value="1"/>
</dbReference>
<proteinExistence type="inferred from homology"/>
<dbReference type="SUPFAM" id="SSF48403">
    <property type="entry name" value="Ankyrin repeat"/>
    <property type="match status" value="1"/>
</dbReference>
<accession>A7SQ64</accession>
<feature type="non-terminal residue" evidence="3">
    <location>
        <position position="1"/>
    </location>
</feature>
<dbReference type="PANTHER" id="PTHR24117:SF9">
    <property type="entry name" value="BCL-6 COREPRESSOR PCGF1 BINDING DOMAIN-CONTAINING PROTEIN"/>
    <property type="match status" value="1"/>
</dbReference>
<dbReference type="PROSITE" id="PS50297">
    <property type="entry name" value="ANK_REP_REGION"/>
    <property type="match status" value="2"/>
</dbReference>
<evidence type="ECO:0000256" key="2">
    <source>
        <dbReference type="PROSITE-ProRule" id="PRU00023"/>
    </source>
</evidence>
<dbReference type="PANTHER" id="PTHR24117">
    <property type="entry name" value="AGAP007537-PB"/>
    <property type="match status" value="1"/>
</dbReference>
<comment type="similarity">
    <text evidence="1">Belongs to the BCOR family.</text>
</comment>
<dbReference type="KEGG" id="nve:5505417"/>
<feature type="repeat" description="ANK" evidence="2">
    <location>
        <begin position="19"/>
        <end position="51"/>
    </location>
</feature>
<name>A7SQ64_NEMVE</name>
<dbReference type="AlphaFoldDB" id="A7SQ64"/>
<dbReference type="EMBL" id="DS469741">
    <property type="protein sequence ID" value="EDO34162.1"/>
    <property type="molecule type" value="Genomic_DNA"/>
</dbReference>
<protein>
    <submittedName>
        <fullName evidence="3">Uncharacterized protein</fullName>
    </submittedName>
</protein>
<dbReference type="PROSITE" id="PS50088">
    <property type="entry name" value="ANK_REPEAT"/>
    <property type="match status" value="2"/>
</dbReference>
<keyword evidence="2" id="KW-0040">ANK repeat</keyword>